<dbReference type="SUPFAM" id="SSF55729">
    <property type="entry name" value="Acyl-CoA N-acyltransferases (Nat)"/>
    <property type="match status" value="1"/>
</dbReference>
<dbReference type="Proteomes" id="UP001240250">
    <property type="component" value="Unassembled WGS sequence"/>
</dbReference>
<sequence>MIVIAPAAPGDLPAAVDLLADVFVTDPVMAVVVGGAPDDRDARLRHLLTALLAPAVADGTVDLARRTGDPDVLGVACWEAPGAPVSTARLAARLPRLLRAGGPTGLLRAAHAKRVMDRHRPRRPHWYLEWIGVTGAARGLGVGAALLGARLAHADARDVPAYLESSTERNRRLYRRHGFVDVAPVRGLAGAAPMAMWRPTASERAAAVAVTSG</sequence>
<dbReference type="PANTHER" id="PTHR42791">
    <property type="entry name" value="GNAT FAMILY ACETYLTRANSFERASE"/>
    <property type="match status" value="1"/>
</dbReference>
<name>A0ABU0GKM5_9CELL</name>
<dbReference type="InterPro" id="IPR016181">
    <property type="entry name" value="Acyl_CoA_acyltransferase"/>
</dbReference>
<dbReference type="CDD" id="cd04301">
    <property type="entry name" value="NAT_SF"/>
    <property type="match status" value="1"/>
</dbReference>
<protein>
    <submittedName>
        <fullName evidence="2">GNAT superfamily N-acetyltransferase</fullName>
    </submittedName>
</protein>
<dbReference type="Pfam" id="PF00583">
    <property type="entry name" value="Acetyltransf_1"/>
    <property type="match status" value="1"/>
</dbReference>
<accession>A0ABU0GKM5</accession>
<keyword evidence="3" id="KW-1185">Reference proteome</keyword>
<dbReference type="PROSITE" id="PS51186">
    <property type="entry name" value="GNAT"/>
    <property type="match status" value="1"/>
</dbReference>
<dbReference type="PANTHER" id="PTHR42791:SF1">
    <property type="entry name" value="N-ACETYLTRANSFERASE DOMAIN-CONTAINING PROTEIN"/>
    <property type="match status" value="1"/>
</dbReference>
<dbReference type="InterPro" id="IPR052523">
    <property type="entry name" value="Trichothecene_AcTrans"/>
</dbReference>
<organism evidence="2 3">
    <name type="scientific">Cellulomonas iranensis</name>
    <dbReference type="NCBI Taxonomy" id="76862"/>
    <lineage>
        <taxon>Bacteria</taxon>
        <taxon>Bacillati</taxon>
        <taxon>Actinomycetota</taxon>
        <taxon>Actinomycetes</taxon>
        <taxon>Micrococcales</taxon>
        <taxon>Cellulomonadaceae</taxon>
        <taxon>Cellulomonas</taxon>
    </lineage>
</organism>
<comment type="caution">
    <text evidence="2">The sequence shown here is derived from an EMBL/GenBank/DDBJ whole genome shotgun (WGS) entry which is preliminary data.</text>
</comment>
<evidence type="ECO:0000259" key="1">
    <source>
        <dbReference type="PROSITE" id="PS51186"/>
    </source>
</evidence>
<evidence type="ECO:0000313" key="3">
    <source>
        <dbReference type="Proteomes" id="UP001240250"/>
    </source>
</evidence>
<evidence type="ECO:0000313" key="2">
    <source>
        <dbReference type="EMBL" id="MDQ0425271.1"/>
    </source>
</evidence>
<dbReference type="RefSeq" id="WP_070319200.1">
    <property type="nucleotide sequence ID" value="NZ_CP084585.1"/>
</dbReference>
<proteinExistence type="predicted"/>
<dbReference type="InterPro" id="IPR000182">
    <property type="entry name" value="GNAT_dom"/>
</dbReference>
<dbReference type="Gene3D" id="3.40.630.30">
    <property type="match status" value="1"/>
</dbReference>
<reference evidence="2 3" key="1">
    <citation type="submission" date="2023-07" db="EMBL/GenBank/DDBJ databases">
        <title>Sequencing the genomes of 1000 actinobacteria strains.</title>
        <authorList>
            <person name="Klenk H.-P."/>
        </authorList>
    </citation>
    <scope>NUCLEOTIDE SEQUENCE [LARGE SCALE GENOMIC DNA]</scope>
    <source>
        <strain evidence="2 3">DSM 14785</strain>
    </source>
</reference>
<feature type="domain" description="N-acetyltransferase" evidence="1">
    <location>
        <begin position="2"/>
        <end position="199"/>
    </location>
</feature>
<gene>
    <name evidence="2" type="ORF">JO380_001652</name>
</gene>
<dbReference type="EMBL" id="JAUSVM010000001">
    <property type="protein sequence ID" value="MDQ0425271.1"/>
    <property type="molecule type" value="Genomic_DNA"/>
</dbReference>